<protein>
    <submittedName>
        <fullName evidence="1">Uncharacterized protein</fullName>
    </submittedName>
</protein>
<comment type="caution">
    <text evidence="1">The sequence shown here is derived from an EMBL/GenBank/DDBJ whole genome shotgun (WGS) entry which is preliminary data.</text>
</comment>
<keyword evidence="2" id="KW-1185">Reference proteome</keyword>
<organism evidence="1 2">
    <name type="scientific">Solanum commersonii</name>
    <name type="common">Commerson's wild potato</name>
    <name type="synonym">Commerson's nightshade</name>
    <dbReference type="NCBI Taxonomy" id="4109"/>
    <lineage>
        <taxon>Eukaryota</taxon>
        <taxon>Viridiplantae</taxon>
        <taxon>Streptophyta</taxon>
        <taxon>Embryophyta</taxon>
        <taxon>Tracheophyta</taxon>
        <taxon>Spermatophyta</taxon>
        <taxon>Magnoliopsida</taxon>
        <taxon>eudicotyledons</taxon>
        <taxon>Gunneridae</taxon>
        <taxon>Pentapetalae</taxon>
        <taxon>asterids</taxon>
        <taxon>lamiids</taxon>
        <taxon>Solanales</taxon>
        <taxon>Solanaceae</taxon>
        <taxon>Solanoideae</taxon>
        <taxon>Solaneae</taxon>
        <taxon>Solanum</taxon>
    </lineage>
</organism>
<gene>
    <name evidence="1" type="ORF">H5410_006481</name>
</gene>
<reference evidence="1 2" key="1">
    <citation type="submission" date="2020-09" db="EMBL/GenBank/DDBJ databases">
        <title>De no assembly of potato wild relative species, Solanum commersonii.</title>
        <authorList>
            <person name="Cho K."/>
        </authorList>
    </citation>
    <scope>NUCLEOTIDE SEQUENCE [LARGE SCALE GENOMIC DNA]</scope>
    <source>
        <strain evidence="1">LZ3.2</strain>
        <tissue evidence="1">Leaf</tissue>
    </source>
</reference>
<dbReference type="AlphaFoldDB" id="A0A9J6ABG4"/>
<dbReference type="Proteomes" id="UP000824120">
    <property type="component" value="Chromosome 2"/>
</dbReference>
<evidence type="ECO:0000313" key="2">
    <source>
        <dbReference type="Proteomes" id="UP000824120"/>
    </source>
</evidence>
<name>A0A9J6ABG4_SOLCO</name>
<accession>A0A9J6ABG4</accession>
<proteinExistence type="predicted"/>
<evidence type="ECO:0000313" key="1">
    <source>
        <dbReference type="EMBL" id="KAG5621263.1"/>
    </source>
</evidence>
<dbReference type="EMBL" id="JACXVP010000002">
    <property type="protein sequence ID" value="KAG5621263.1"/>
    <property type="molecule type" value="Genomic_DNA"/>
</dbReference>
<sequence>MILAFATLLGEGTNNLKWRLLFWYYLVIATRIQKHNNSKTSSNMWIISDARSQLYCGFTLKTQPQNHNSSSILQLSAITKGNKILPSAEYFENGKLQKKENKEDQRTP</sequence>